<keyword evidence="5 10" id="KW-0479">Metal-binding</keyword>
<evidence type="ECO:0000256" key="10">
    <source>
        <dbReference type="PIRSR" id="PIRSR602401-1"/>
    </source>
</evidence>
<evidence type="ECO:0000256" key="6">
    <source>
        <dbReference type="ARBA" id="ARBA00023002"/>
    </source>
</evidence>
<evidence type="ECO:0000256" key="7">
    <source>
        <dbReference type="ARBA" id="ARBA00023004"/>
    </source>
</evidence>
<keyword evidence="6 11" id="KW-0560">Oxidoreductase</keyword>
<dbReference type="EMBL" id="MNCJ02000320">
    <property type="protein sequence ID" value="KAF5807637.1"/>
    <property type="molecule type" value="Genomic_DNA"/>
</dbReference>
<dbReference type="AlphaFoldDB" id="G4WIH9"/>
<dbReference type="GO" id="GO:0016020">
    <property type="term" value="C:membrane"/>
    <property type="evidence" value="ECO:0000318"/>
    <property type="project" value="GO_Central"/>
</dbReference>
<dbReference type="GO" id="GO:0005506">
    <property type="term" value="F:iron ion binding"/>
    <property type="evidence" value="ECO:0007669"/>
    <property type="project" value="InterPro"/>
</dbReference>
<dbReference type="InterPro" id="IPR036396">
    <property type="entry name" value="Cyt_P450_sf"/>
</dbReference>
<accession>G4WIH9</accession>
<evidence type="ECO:0000256" key="1">
    <source>
        <dbReference type="ARBA" id="ARBA00001971"/>
    </source>
</evidence>
<gene>
    <name evidence="14" type="ORF">HannXRQ_Chr05g0161391</name>
    <name evidence="13" type="ORF">HanXRQr2_Chr05g0235851</name>
</gene>
<evidence type="ECO:0000256" key="9">
    <source>
        <dbReference type="ARBA" id="ARBA00023136"/>
    </source>
</evidence>
<evidence type="ECO:0000256" key="11">
    <source>
        <dbReference type="RuleBase" id="RU000461"/>
    </source>
</evidence>
<comment type="similarity">
    <text evidence="3 11">Belongs to the cytochrome P450 family.</text>
</comment>
<dbReference type="PANTHER" id="PTHR47943">
    <property type="entry name" value="CYTOCHROME P450 93A3-LIKE"/>
    <property type="match status" value="1"/>
</dbReference>
<dbReference type="GO" id="GO:0016709">
    <property type="term" value="F:oxidoreductase activity, acting on paired donors, with incorporation or reduction of molecular oxygen, NAD(P)H as one donor, and incorporation of one atom of oxygen"/>
    <property type="evidence" value="ECO:0000318"/>
    <property type="project" value="GO_Central"/>
</dbReference>
<protein>
    <submittedName>
        <fullName evidence="13">3,9-dihydroxypterocarpan 6A-monooxygenase</fullName>
        <ecNumber evidence="13">1.14.14.93</ecNumber>
    </submittedName>
    <submittedName>
        <fullName evidence="12 14">Cytochrome P450</fullName>
    </submittedName>
</protein>
<keyword evidence="9" id="KW-0472">Membrane</keyword>
<dbReference type="PROSITE" id="PS00086">
    <property type="entry name" value="CYTOCHROME_P450"/>
    <property type="match status" value="1"/>
</dbReference>
<dbReference type="STRING" id="4232.G4WIH9"/>
<keyword evidence="4 10" id="KW-0349">Heme</keyword>
<evidence type="ECO:0000256" key="2">
    <source>
        <dbReference type="ARBA" id="ARBA00004370"/>
    </source>
</evidence>
<feature type="binding site" description="axial binding residue" evidence="10">
    <location>
        <position position="440"/>
    </location>
    <ligand>
        <name>heme</name>
        <dbReference type="ChEBI" id="CHEBI:30413"/>
    </ligand>
    <ligandPart>
        <name>Fe</name>
        <dbReference type="ChEBI" id="CHEBI:18248"/>
    </ligandPart>
</feature>
<dbReference type="OMA" id="HRYDTMM"/>
<dbReference type="Proteomes" id="UP000215914">
    <property type="component" value="Chromosome 5"/>
</dbReference>
<dbReference type="PANTHER" id="PTHR47943:SF8">
    <property type="entry name" value="CYTOCHROME P450"/>
    <property type="match status" value="1"/>
</dbReference>
<name>G4WIH9_HELAN</name>
<dbReference type="EMBL" id="HQ439597">
    <property type="protein sequence ID" value="AEI59769.1"/>
    <property type="molecule type" value="mRNA"/>
</dbReference>
<dbReference type="SUPFAM" id="SSF48264">
    <property type="entry name" value="Cytochrome P450"/>
    <property type="match status" value="1"/>
</dbReference>
<evidence type="ECO:0000256" key="5">
    <source>
        <dbReference type="ARBA" id="ARBA00022723"/>
    </source>
</evidence>
<evidence type="ECO:0000313" key="12">
    <source>
        <dbReference type="EMBL" id="AEI59769.1"/>
    </source>
</evidence>
<dbReference type="FunCoup" id="G4WIH9">
    <property type="interactions" value="323"/>
</dbReference>
<dbReference type="GO" id="GO:0020037">
    <property type="term" value="F:heme binding"/>
    <property type="evidence" value="ECO:0007669"/>
    <property type="project" value="InterPro"/>
</dbReference>
<dbReference type="Gene3D" id="1.10.630.10">
    <property type="entry name" value="Cytochrome P450"/>
    <property type="match status" value="1"/>
</dbReference>
<dbReference type="GO" id="GO:0047082">
    <property type="term" value="F:3,9-dihydroxypterocarpan 6a-monooxygenase activity"/>
    <property type="evidence" value="ECO:0007669"/>
    <property type="project" value="UniProtKB-EC"/>
</dbReference>
<dbReference type="InterPro" id="IPR002401">
    <property type="entry name" value="Cyt_P450_E_grp-I"/>
</dbReference>
<dbReference type="PRINTS" id="PR00463">
    <property type="entry name" value="EP450I"/>
</dbReference>
<reference evidence="13 15" key="2">
    <citation type="journal article" date="2017" name="Nature">
        <title>The sunflower genome provides insights into oil metabolism, flowering and Asterid evolution.</title>
        <authorList>
            <person name="Badouin H."/>
            <person name="Gouzy J."/>
            <person name="Grassa C.J."/>
            <person name="Murat F."/>
            <person name="Staton S.E."/>
            <person name="Cottret L."/>
            <person name="Lelandais-Briere C."/>
            <person name="Owens G.L."/>
            <person name="Carrere S."/>
            <person name="Mayjonade B."/>
            <person name="Legrand L."/>
            <person name="Gill N."/>
            <person name="Kane N.C."/>
            <person name="Bowers J.E."/>
            <person name="Hubner S."/>
            <person name="Bellec A."/>
            <person name="Berard A."/>
            <person name="Berges H."/>
            <person name="Blanchet N."/>
            <person name="Boniface M.C."/>
            <person name="Brunel D."/>
            <person name="Catrice O."/>
            <person name="Chaidir N."/>
            <person name="Claudel C."/>
            <person name="Donnadieu C."/>
            <person name="Faraut T."/>
            <person name="Fievet G."/>
            <person name="Helmstetter N."/>
            <person name="King M."/>
            <person name="Knapp S.J."/>
            <person name="Lai Z."/>
            <person name="Le Paslier M.C."/>
            <person name="Lippi Y."/>
            <person name="Lorenzon L."/>
            <person name="Mandel J.R."/>
            <person name="Marage G."/>
            <person name="Marchand G."/>
            <person name="Marquand E."/>
            <person name="Bret-Mestries E."/>
            <person name="Morien E."/>
            <person name="Nambeesan S."/>
            <person name="Nguyen T."/>
            <person name="Pegot-Espagnet P."/>
            <person name="Pouilly N."/>
            <person name="Raftis F."/>
            <person name="Sallet E."/>
            <person name="Schiex T."/>
            <person name="Thomas J."/>
            <person name="Vandecasteele C."/>
            <person name="Vares D."/>
            <person name="Vear F."/>
            <person name="Vautrin S."/>
            <person name="Crespi M."/>
            <person name="Mangin B."/>
            <person name="Burke J.M."/>
            <person name="Salse J."/>
            <person name="Munos S."/>
            <person name="Vincourt P."/>
            <person name="Rieseberg L.H."/>
            <person name="Langlade N.B."/>
        </authorList>
    </citation>
    <scope>NUCLEOTIDE SEQUENCE</scope>
    <source>
        <strain evidence="15">cv. SF193</strain>
        <tissue evidence="13">Leaves</tissue>
    </source>
</reference>
<evidence type="ECO:0000256" key="3">
    <source>
        <dbReference type="ARBA" id="ARBA00010617"/>
    </source>
</evidence>
<organism evidence="12">
    <name type="scientific">Helianthus annuus</name>
    <name type="common">Common sunflower</name>
    <dbReference type="NCBI Taxonomy" id="4232"/>
    <lineage>
        <taxon>Eukaryota</taxon>
        <taxon>Viridiplantae</taxon>
        <taxon>Streptophyta</taxon>
        <taxon>Embryophyta</taxon>
        <taxon>Tracheophyta</taxon>
        <taxon>Spermatophyta</taxon>
        <taxon>Magnoliopsida</taxon>
        <taxon>eudicotyledons</taxon>
        <taxon>Gunneridae</taxon>
        <taxon>Pentapetalae</taxon>
        <taxon>asterids</taxon>
        <taxon>campanulids</taxon>
        <taxon>Asterales</taxon>
        <taxon>Asteraceae</taxon>
        <taxon>Asteroideae</taxon>
        <taxon>Heliantheae alliance</taxon>
        <taxon>Heliantheae</taxon>
        <taxon>Helianthus</taxon>
    </lineage>
</organism>
<dbReference type="EC" id="1.14.14.93" evidence="13"/>
<keyword evidence="15" id="KW-1185">Reference proteome</keyword>
<reference evidence="13" key="4">
    <citation type="submission" date="2020-06" db="EMBL/GenBank/DDBJ databases">
        <title>Helianthus annuus Genome sequencing and assembly Release 2.</title>
        <authorList>
            <person name="Gouzy J."/>
            <person name="Langlade N."/>
            <person name="Munos S."/>
        </authorList>
    </citation>
    <scope>NUCLEOTIDE SEQUENCE</scope>
    <source>
        <tissue evidence="13">Leaves</tissue>
    </source>
</reference>
<evidence type="ECO:0000313" key="14">
    <source>
        <dbReference type="EMBL" id="OTG26685.1"/>
    </source>
</evidence>
<keyword evidence="8 11" id="KW-0503">Monooxygenase</keyword>
<reference evidence="12" key="1">
    <citation type="submission" date="2010-10" db="EMBL/GenBank/DDBJ databases">
        <authorList>
            <person name="Ikezawa N."/>
            <person name="Nguyen D.T."/>
            <person name="Gopfert J.C."/>
            <person name="Ro D.-K."/>
        </authorList>
    </citation>
    <scope>NUCLEOTIDE SEQUENCE</scope>
</reference>
<evidence type="ECO:0000313" key="13">
    <source>
        <dbReference type="EMBL" id="KAF5807637.1"/>
    </source>
</evidence>
<dbReference type="InterPro" id="IPR001128">
    <property type="entry name" value="Cyt_P450"/>
</dbReference>
<keyword evidence="7 10" id="KW-0408">Iron</keyword>
<dbReference type="OrthoDB" id="1103324at2759"/>
<dbReference type="PRINTS" id="PR00385">
    <property type="entry name" value="P450"/>
</dbReference>
<evidence type="ECO:0000313" key="15">
    <source>
        <dbReference type="Proteomes" id="UP000215914"/>
    </source>
</evidence>
<proteinExistence type="evidence at transcript level"/>
<dbReference type="EMBL" id="CM007894">
    <property type="protein sequence ID" value="OTG26685.1"/>
    <property type="molecule type" value="Genomic_DNA"/>
</dbReference>
<dbReference type="Pfam" id="PF00067">
    <property type="entry name" value="p450"/>
    <property type="match status" value="1"/>
</dbReference>
<evidence type="ECO:0000256" key="8">
    <source>
        <dbReference type="ARBA" id="ARBA00023033"/>
    </source>
</evidence>
<dbReference type="FunFam" id="1.10.630.10:FF:000019">
    <property type="entry name" value="Cytochrome P450 family protein"/>
    <property type="match status" value="1"/>
</dbReference>
<dbReference type="Gramene" id="mRNA:HanXRQr2_Chr05g0235851">
    <property type="protein sequence ID" value="mRNA:HanXRQr2_Chr05g0235851"/>
    <property type="gene ID" value="HanXRQr2_Chr05g0235851"/>
</dbReference>
<dbReference type="InterPro" id="IPR017972">
    <property type="entry name" value="Cyt_P450_CS"/>
</dbReference>
<evidence type="ECO:0000256" key="4">
    <source>
        <dbReference type="ARBA" id="ARBA00022617"/>
    </source>
</evidence>
<comment type="subcellular location">
    <subcellularLocation>
        <location evidence="2">Membrane</location>
    </subcellularLocation>
</comment>
<comment type="cofactor">
    <cofactor evidence="1 10">
        <name>heme</name>
        <dbReference type="ChEBI" id="CHEBI:30413"/>
    </cofactor>
</comment>
<reference evidence="14" key="3">
    <citation type="submission" date="2017-02" db="EMBL/GenBank/DDBJ databases">
        <title>Sunflower complete genome.</title>
        <authorList>
            <person name="Langlade N."/>
            <person name="Munos S."/>
        </authorList>
    </citation>
    <scope>NUCLEOTIDE SEQUENCE [LARGE SCALE GENOMIC DNA]</scope>
    <source>
        <tissue evidence="14">Leaves</tissue>
    </source>
</reference>
<sequence length="507" mass="57494">MLEFFFFTTFLVCLMSSILISKLRKSSHLKSHLPPTPFRLPIIGHLHLLGPIPHQALHKLSNRYGPVFQIFLGSTPCVVASTPETVKEILKTRDAAFLDRPYNSAVNCLSYGYKGLLFSNYGSYWKFFKKITMSELLNGKTLDLLLPVRQEELNLFIKYISQKAKEGNSVELEGELMKLTNNVISRMFMSKRSSGEEEGLGELTKIITESGKLTGTFNLSDHIWFFKNLDLQRLGMKSMNTHRRFDALMEKIITDLEEARKQATHEEKNLLNILLDISEDESREIKLTREDIKAYIKDIFDAGTDTSAITTEWALAELINHPNIMKKAVEEIDQVVGKSRLVQESDIPNLPYLQAIVMESLRLHPAAPLIQRLSTQDCTIGGYHIPANTTTFINVWSLGRDPAYWENPLEFRPERFQENKLDVRGQHFHLIPFSTGRRMCPGISLALLTLPTTLGAMIQCFEWKAAGKNGNQAIVVDMEEGMGLTIPRANPLVCVPVARLEPIPLYV</sequence>